<feature type="transmembrane region" description="Helical" evidence="8">
    <location>
        <begin position="306"/>
        <end position="330"/>
    </location>
</feature>
<dbReference type="SUPFAM" id="SSF103473">
    <property type="entry name" value="MFS general substrate transporter"/>
    <property type="match status" value="1"/>
</dbReference>
<name>A0A8H6JGA2_9PEZI</name>
<dbReference type="InterPro" id="IPR005828">
    <property type="entry name" value="MFS_sugar_transport-like"/>
</dbReference>
<feature type="transmembrane region" description="Helical" evidence="8">
    <location>
        <begin position="81"/>
        <end position="100"/>
    </location>
</feature>
<dbReference type="PROSITE" id="PS00216">
    <property type="entry name" value="SUGAR_TRANSPORT_1"/>
    <property type="match status" value="1"/>
</dbReference>
<feature type="domain" description="Major facilitator superfamily (MFS) profile" evidence="9">
    <location>
        <begin position="1"/>
        <end position="468"/>
    </location>
</feature>
<proteinExistence type="inferred from homology"/>
<feature type="transmembrane region" description="Helical" evidence="8">
    <location>
        <begin position="378"/>
        <end position="398"/>
    </location>
</feature>
<evidence type="ECO:0000256" key="6">
    <source>
        <dbReference type="ARBA" id="ARBA00023136"/>
    </source>
</evidence>
<evidence type="ECO:0000256" key="3">
    <source>
        <dbReference type="ARBA" id="ARBA00022448"/>
    </source>
</evidence>
<dbReference type="InterPro" id="IPR036259">
    <property type="entry name" value="MFS_trans_sf"/>
</dbReference>
<dbReference type="PANTHER" id="PTHR48022">
    <property type="entry name" value="PLASTIDIC GLUCOSE TRANSPORTER 4"/>
    <property type="match status" value="1"/>
</dbReference>
<evidence type="ECO:0000256" key="2">
    <source>
        <dbReference type="ARBA" id="ARBA00010992"/>
    </source>
</evidence>
<feature type="transmembrane region" description="Helical" evidence="8">
    <location>
        <begin position="443"/>
        <end position="462"/>
    </location>
</feature>
<keyword evidence="4 8" id="KW-0812">Transmembrane</keyword>
<feature type="transmembrane region" description="Helical" evidence="8">
    <location>
        <begin position="268"/>
        <end position="286"/>
    </location>
</feature>
<evidence type="ECO:0000256" key="1">
    <source>
        <dbReference type="ARBA" id="ARBA00004141"/>
    </source>
</evidence>
<dbReference type="InterPro" id="IPR003663">
    <property type="entry name" value="Sugar/inositol_transpt"/>
</dbReference>
<sequence length="513" mass="57454">MSLISATTAAVENSPREIFNWYLFGCTWVWSFSGVAKGFDEGNIASLVTMAVLKKRFGIDNHVRVPGLACVKLTEKLGRKLTMQIFTIIYIAGILGQTFASGSMAGLYVSRIVSGIGIDATTVLPPVYISEIAPRPIHGLLTLQYTCCQQLGVVFGFFFKYGITKHFSGSHVQWQLPTALQIAPAIIWGLGTFFTPESARFLFSRGKSSEALKVLYDFRSLPADHPYVQDEFRAMEAQREHEMEIVSGATVWDLATETWTDMPNRRRFILMFLAHLFSQWSGANAITQYSPSIFGYLGIQGEEGRLLATGVYAILKFVSVLLLSVFVIDFIGRRRSLITGICLQITTLLFVGIYLKITNGHTPEEISSDPATRRASEASIAAIYLHAIAWSIGCFSIPHLVSAEVFPIRITSLCVSVLMAFHWEFYFGRSRAMPSLLAATDRYGAFIFFAAICSISLAYVYLAMPETSGRSLESMESLFSRPWYTVHKRIRRRRTLLLRPWRGTKELRTPNLP</sequence>
<evidence type="ECO:0000259" key="9">
    <source>
        <dbReference type="PROSITE" id="PS50850"/>
    </source>
</evidence>
<keyword evidence="3 7" id="KW-0813">Transport</keyword>
<dbReference type="NCBIfam" id="TIGR00879">
    <property type="entry name" value="SP"/>
    <property type="match status" value="1"/>
</dbReference>
<organism evidence="10 11">
    <name type="scientific">Colletotrichum sojae</name>
    <dbReference type="NCBI Taxonomy" id="2175907"/>
    <lineage>
        <taxon>Eukaryota</taxon>
        <taxon>Fungi</taxon>
        <taxon>Dikarya</taxon>
        <taxon>Ascomycota</taxon>
        <taxon>Pezizomycotina</taxon>
        <taxon>Sordariomycetes</taxon>
        <taxon>Hypocreomycetidae</taxon>
        <taxon>Glomerellales</taxon>
        <taxon>Glomerellaceae</taxon>
        <taxon>Colletotrichum</taxon>
        <taxon>Colletotrichum orchidearum species complex</taxon>
    </lineage>
</organism>
<dbReference type="InterPro" id="IPR005829">
    <property type="entry name" value="Sugar_transporter_CS"/>
</dbReference>
<dbReference type="InterPro" id="IPR020846">
    <property type="entry name" value="MFS_dom"/>
</dbReference>
<reference evidence="10 11" key="1">
    <citation type="journal article" date="2020" name="Phytopathology">
        <title>Genome Sequence Resources of Colletotrichum truncatum, C. plurivorum, C. musicola, and C. sojae: Four Species Pathogenic to Soybean (Glycine max).</title>
        <authorList>
            <person name="Rogerio F."/>
            <person name="Boufleur T.R."/>
            <person name="Ciampi-Guillardi M."/>
            <person name="Sukno S.A."/>
            <person name="Thon M.R."/>
            <person name="Massola Junior N.S."/>
            <person name="Baroncelli R."/>
        </authorList>
    </citation>
    <scope>NUCLEOTIDE SEQUENCE [LARGE SCALE GENOMIC DNA]</scope>
    <source>
        <strain evidence="10 11">LFN0009</strain>
    </source>
</reference>
<evidence type="ECO:0000256" key="7">
    <source>
        <dbReference type="RuleBase" id="RU003346"/>
    </source>
</evidence>
<dbReference type="PANTHER" id="PTHR48022:SF59">
    <property type="entry name" value="MAJOR FACILITATOR SUPERFAMILY (MFS) PROFILE DOMAIN-CONTAINING PROTEIN"/>
    <property type="match status" value="1"/>
</dbReference>
<dbReference type="Proteomes" id="UP000652219">
    <property type="component" value="Unassembled WGS sequence"/>
</dbReference>
<comment type="similarity">
    <text evidence="2 7">Belongs to the major facilitator superfamily. Sugar transporter (TC 2.A.1.1) family.</text>
</comment>
<evidence type="ECO:0000313" key="11">
    <source>
        <dbReference type="Proteomes" id="UP000652219"/>
    </source>
</evidence>
<dbReference type="GO" id="GO:0005351">
    <property type="term" value="F:carbohydrate:proton symporter activity"/>
    <property type="evidence" value="ECO:0007669"/>
    <property type="project" value="TreeGrafter"/>
</dbReference>
<feature type="transmembrane region" description="Helical" evidence="8">
    <location>
        <begin position="140"/>
        <end position="159"/>
    </location>
</feature>
<protein>
    <submittedName>
        <fullName evidence="10">Quinate permease</fullName>
    </submittedName>
</protein>
<keyword evidence="5 8" id="KW-1133">Transmembrane helix</keyword>
<evidence type="ECO:0000256" key="8">
    <source>
        <dbReference type="SAM" id="Phobius"/>
    </source>
</evidence>
<feature type="transmembrane region" description="Helical" evidence="8">
    <location>
        <begin position="405"/>
        <end position="423"/>
    </location>
</feature>
<comment type="subcellular location">
    <subcellularLocation>
        <location evidence="1">Membrane</location>
        <topology evidence="1">Multi-pass membrane protein</topology>
    </subcellularLocation>
</comment>
<evidence type="ECO:0000313" key="10">
    <source>
        <dbReference type="EMBL" id="KAF6812428.1"/>
    </source>
</evidence>
<dbReference type="GO" id="GO:0016020">
    <property type="term" value="C:membrane"/>
    <property type="evidence" value="ECO:0007669"/>
    <property type="project" value="UniProtKB-SubCell"/>
</dbReference>
<feature type="transmembrane region" description="Helical" evidence="8">
    <location>
        <begin position="337"/>
        <end position="358"/>
    </location>
</feature>
<evidence type="ECO:0000256" key="5">
    <source>
        <dbReference type="ARBA" id="ARBA00022989"/>
    </source>
</evidence>
<keyword evidence="11" id="KW-1185">Reference proteome</keyword>
<dbReference type="AlphaFoldDB" id="A0A8H6JGA2"/>
<dbReference type="PROSITE" id="PS50850">
    <property type="entry name" value="MFS"/>
    <property type="match status" value="1"/>
</dbReference>
<accession>A0A8H6JGA2</accession>
<dbReference type="PRINTS" id="PR00171">
    <property type="entry name" value="SUGRTRNSPORT"/>
</dbReference>
<dbReference type="Gene3D" id="1.20.1250.20">
    <property type="entry name" value="MFS general substrate transporter like domains"/>
    <property type="match status" value="1"/>
</dbReference>
<dbReference type="Pfam" id="PF00083">
    <property type="entry name" value="Sugar_tr"/>
    <property type="match status" value="1"/>
</dbReference>
<comment type="caution">
    <text evidence="10">The sequence shown here is derived from an EMBL/GenBank/DDBJ whole genome shotgun (WGS) entry which is preliminary data.</text>
</comment>
<evidence type="ECO:0000256" key="4">
    <source>
        <dbReference type="ARBA" id="ARBA00022692"/>
    </source>
</evidence>
<dbReference type="EMBL" id="WIGN01000063">
    <property type="protein sequence ID" value="KAF6812428.1"/>
    <property type="molecule type" value="Genomic_DNA"/>
</dbReference>
<gene>
    <name evidence="10" type="ORF">CSOJ01_05133</name>
</gene>
<dbReference type="InterPro" id="IPR050360">
    <property type="entry name" value="MFS_Sugar_Transporters"/>
</dbReference>
<keyword evidence="6 8" id="KW-0472">Membrane</keyword>